<name>A0A367L0M9_9HYPO</name>
<gene>
    <name evidence="2" type="ORF">L249_7879</name>
</gene>
<keyword evidence="3" id="KW-1185">Reference proteome</keyword>
<protein>
    <submittedName>
        <fullName evidence="2">Uncharacterized protein</fullName>
    </submittedName>
</protein>
<feature type="transmembrane region" description="Helical" evidence="1">
    <location>
        <begin position="164"/>
        <end position="184"/>
    </location>
</feature>
<proteinExistence type="predicted"/>
<dbReference type="OrthoDB" id="590761at2759"/>
<sequence length="240" mass="25496">MASSVASVSYHCTVLNRMIDASQVVIECGTRLFLGISPNLDGSNLLLACNFHTMPTVTTPRVSYRAQPLQDPDCVSRASTTATSCPPNNILALLKRTALAAGDVTVTAANHALSEGPSPDTYAVKCLTDVDDDTHDFTVVFVLERLADGTHHDLKPETIDIDGALFLVLVGPLASMLVLGILPLGSHARLEKVIVGLLRQLGDGRDVVLYMGIVDKSTCWSELEMGVAMVAIIVEPLASA</sequence>
<dbReference type="Proteomes" id="UP000253664">
    <property type="component" value="Unassembled WGS sequence"/>
</dbReference>
<evidence type="ECO:0000313" key="2">
    <source>
        <dbReference type="EMBL" id="RCI07974.1"/>
    </source>
</evidence>
<dbReference type="EMBL" id="LKCN02000022">
    <property type="protein sequence ID" value="RCI07974.1"/>
    <property type="molecule type" value="Genomic_DNA"/>
</dbReference>
<evidence type="ECO:0000313" key="3">
    <source>
        <dbReference type="Proteomes" id="UP000253664"/>
    </source>
</evidence>
<keyword evidence="1" id="KW-0812">Transmembrane</keyword>
<comment type="caution">
    <text evidence="2">The sequence shown here is derived from an EMBL/GenBank/DDBJ whole genome shotgun (WGS) entry which is preliminary data.</text>
</comment>
<accession>A0A367L0M9</accession>
<dbReference type="AlphaFoldDB" id="A0A367L0M9"/>
<organism evidence="2 3">
    <name type="scientific">Ophiocordyceps polyrhachis-furcata BCC 54312</name>
    <dbReference type="NCBI Taxonomy" id="1330021"/>
    <lineage>
        <taxon>Eukaryota</taxon>
        <taxon>Fungi</taxon>
        <taxon>Dikarya</taxon>
        <taxon>Ascomycota</taxon>
        <taxon>Pezizomycotina</taxon>
        <taxon>Sordariomycetes</taxon>
        <taxon>Hypocreomycetidae</taxon>
        <taxon>Hypocreales</taxon>
        <taxon>Ophiocordycipitaceae</taxon>
        <taxon>Ophiocordyceps</taxon>
    </lineage>
</organism>
<keyword evidence="1" id="KW-1133">Transmembrane helix</keyword>
<evidence type="ECO:0000256" key="1">
    <source>
        <dbReference type="SAM" id="Phobius"/>
    </source>
</evidence>
<keyword evidence="1" id="KW-0472">Membrane</keyword>
<reference evidence="2 3" key="1">
    <citation type="journal article" date="2015" name="BMC Genomics">
        <title>Insights from the genome of Ophiocordyceps polyrhachis-furcata to pathogenicity and host specificity in insect fungi.</title>
        <authorList>
            <person name="Wichadakul D."/>
            <person name="Kobmoo N."/>
            <person name="Ingsriswang S."/>
            <person name="Tangphatsornruang S."/>
            <person name="Chantasingh D."/>
            <person name="Luangsa-ard J.J."/>
            <person name="Eurwilaichitr L."/>
        </authorList>
    </citation>
    <scope>NUCLEOTIDE SEQUENCE [LARGE SCALE GENOMIC DNA]</scope>
    <source>
        <strain evidence="2 3">BCC 54312</strain>
    </source>
</reference>